<dbReference type="AlphaFoldDB" id="A0A0A8XP45"/>
<organism evidence="2">
    <name type="scientific">Arundo donax</name>
    <name type="common">Giant reed</name>
    <name type="synonym">Donax arundinaceus</name>
    <dbReference type="NCBI Taxonomy" id="35708"/>
    <lineage>
        <taxon>Eukaryota</taxon>
        <taxon>Viridiplantae</taxon>
        <taxon>Streptophyta</taxon>
        <taxon>Embryophyta</taxon>
        <taxon>Tracheophyta</taxon>
        <taxon>Spermatophyta</taxon>
        <taxon>Magnoliopsida</taxon>
        <taxon>Liliopsida</taxon>
        <taxon>Poales</taxon>
        <taxon>Poaceae</taxon>
        <taxon>PACMAD clade</taxon>
        <taxon>Arundinoideae</taxon>
        <taxon>Arundineae</taxon>
        <taxon>Arundo</taxon>
    </lineage>
</organism>
<reference evidence="2" key="2">
    <citation type="journal article" date="2015" name="Data Brief">
        <title>Shoot transcriptome of the giant reed, Arundo donax.</title>
        <authorList>
            <person name="Barrero R.A."/>
            <person name="Guerrero F.D."/>
            <person name="Moolhuijzen P."/>
            <person name="Goolsby J.A."/>
            <person name="Tidwell J."/>
            <person name="Bellgard S.E."/>
            <person name="Bellgard M.I."/>
        </authorList>
    </citation>
    <scope>NUCLEOTIDE SEQUENCE</scope>
    <source>
        <tissue evidence="2">Shoot tissue taken approximately 20 cm above the soil surface</tissue>
    </source>
</reference>
<reference evidence="2" key="1">
    <citation type="submission" date="2014-09" db="EMBL/GenBank/DDBJ databases">
        <authorList>
            <person name="Magalhaes I.L.F."/>
            <person name="Oliveira U."/>
            <person name="Santos F.R."/>
            <person name="Vidigal T.H.D.A."/>
            <person name="Brescovit A.D."/>
            <person name="Santos A.J."/>
        </authorList>
    </citation>
    <scope>NUCLEOTIDE SEQUENCE</scope>
    <source>
        <tissue evidence="2">Shoot tissue taken approximately 20 cm above the soil surface</tissue>
    </source>
</reference>
<feature type="region of interest" description="Disordered" evidence="1">
    <location>
        <begin position="1"/>
        <end position="46"/>
    </location>
</feature>
<dbReference type="EMBL" id="GBRH01283552">
    <property type="protein sequence ID" value="JAD14343.1"/>
    <property type="molecule type" value="Transcribed_RNA"/>
</dbReference>
<name>A0A0A8XP45_ARUDO</name>
<evidence type="ECO:0000256" key="1">
    <source>
        <dbReference type="SAM" id="MobiDB-lite"/>
    </source>
</evidence>
<evidence type="ECO:0000313" key="2">
    <source>
        <dbReference type="EMBL" id="JAD14343.1"/>
    </source>
</evidence>
<proteinExistence type="predicted"/>
<sequence>MGWMTNPQFNRRDGEASGTGSPCRSSEEPPEHGGSTSSVEGGWRPNRAGLRCGRCFIEEGTLSSQPRRGRPDGTLVLVSVAGGSRAAVEAAEDGERARERV</sequence>
<accession>A0A0A8XP45</accession>
<protein>
    <submittedName>
        <fullName evidence="2">Uncharacterized protein</fullName>
    </submittedName>
</protein>